<sequence>MGGYRNNNPLQVAGTKAKKFIEQLQKDADVVAKPIAFYSGKTTINGEVKYVYQVWDSFLAQHNSNSLPVLLKAKNLTPTDWRDPSAPWDHVHEWNPISKALAERAEGAVNVVLGEQEDQTAVWFTTERAAVLANPKVTKLVTYRLKSTGEIVLEKEEKTGGRSRSNSRGAGGRSASPGKKPAKN</sequence>
<accession>A0A409VQF9</accession>
<feature type="region of interest" description="Disordered" evidence="1">
    <location>
        <begin position="152"/>
        <end position="184"/>
    </location>
</feature>
<dbReference type="Proteomes" id="UP000284842">
    <property type="component" value="Unassembled WGS sequence"/>
</dbReference>
<evidence type="ECO:0000313" key="3">
    <source>
        <dbReference type="Proteomes" id="UP000284842"/>
    </source>
</evidence>
<dbReference type="EMBL" id="NHTK01006007">
    <property type="protein sequence ID" value="PPQ68469.1"/>
    <property type="molecule type" value="Genomic_DNA"/>
</dbReference>
<keyword evidence="3" id="KW-1185">Reference proteome</keyword>
<feature type="compositionally biased region" description="Low complexity" evidence="1">
    <location>
        <begin position="162"/>
        <end position="176"/>
    </location>
</feature>
<comment type="caution">
    <text evidence="2">The sequence shown here is derived from an EMBL/GenBank/DDBJ whole genome shotgun (WGS) entry which is preliminary data.</text>
</comment>
<dbReference type="AlphaFoldDB" id="A0A409VQF9"/>
<protein>
    <submittedName>
        <fullName evidence="2">Uncharacterized protein</fullName>
    </submittedName>
</protein>
<dbReference type="OrthoDB" id="3122526at2759"/>
<name>A0A409VQF9_9AGAR</name>
<evidence type="ECO:0000313" key="2">
    <source>
        <dbReference type="EMBL" id="PPQ68469.1"/>
    </source>
</evidence>
<dbReference type="InParanoid" id="A0A409VQF9"/>
<proteinExistence type="predicted"/>
<evidence type="ECO:0000256" key="1">
    <source>
        <dbReference type="SAM" id="MobiDB-lite"/>
    </source>
</evidence>
<reference evidence="2 3" key="1">
    <citation type="journal article" date="2018" name="Evol. Lett.">
        <title>Horizontal gene cluster transfer increased hallucinogenic mushroom diversity.</title>
        <authorList>
            <person name="Reynolds H.T."/>
            <person name="Vijayakumar V."/>
            <person name="Gluck-Thaler E."/>
            <person name="Korotkin H.B."/>
            <person name="Matheny P.B."/>
            <person name="Slot J.C."/>
        </authorList>
    </citation>
    <scope>NUCLEOTIDE SEQUENCE [LARGE SCALE GENOMIC DNA]</scope>
    <source>
        <strain evidence="2 3">2629</strain>
    </source>
</reference>
<gene>
    <name evidence="2" type="ORF">CVT24_005566</name>
</gene>
<organism evidence="2 3">
    <name type="scientific">Panaeolus cyanescens</name>
    <dbReference type="NCBI Taxonomy" id="181874"/>
    <lineage>
        <taxon>Eukaryota</taxon>
        <taxon>Fungi</taxon>
        <taxon>Dikarya</taxon>
        <taxon>Basidiomycota</taxon>
        <taxon>Agaricomycotina</taxon>
        <taxon>Agaricomycetes</taxon>
        <taxon>Agaricomycetidae</taxon>
        <taxon>Agaricales</taxon>
        <taxon>Agaricineae</taxon>
        <taxon>Galeropsidaceae</taxon>
        <taxon>Panaeolus</taxon>
    </lineage>
</organism>